<dbReference type="PROSITE" id="PS50931">
    <property type="entry name" value="HTH_LYSR"/>
    <property type="match status" value="1"/>
</dbReference>
<evidence type="ECO:0000313" key="6">
    <source>
        <dbReference type="EMBL" id="MDP9971410.1"/>
    </source>
</evidence>
<reference evidence="6" key="1">
    <citation type="submission" date="2023-07" db="EMBL/GenBank/DDBJ databases">
        <title>Sorghum-associated microbial communities from plants grown in Nebraska, USA.</title>
        <authorList>
            <person name="Schachtman D."/>
        </authorList>
    </citation>
    <scope>NUCLEOTIDE SEQUENCE</scope>
    <source>
        <strain evidence="6">DS3315</strain>
    </source>
</reference>
<evidence type="ECO:0000313" key="7">
    <source>
        <dbReference type="Proteomes" id="UP001224845"/>
    </source>
</evidence>
<dbReference type="Pfam" id="PF03466">
    <property type="entry name" value="LysR_substrate"/>
    <property type="match status" value="1"/>
</dbReference>
<dbReference type="SUPFAM" id="SSF53850">
    <property type="entry name" value="Periplasmic binding protein-like II"/>
    <property type="match status" value="1"/>
</dbReference>
<keyword evidence="4" id="KW-0804">Transcription</keyword>
<dbReference type="EMBL" id="JAUSRV010000006">
    <property type="protein sequence ID" value="MDP9971410.1"/>
    <property type="molecule type" value="Genomic_DNA"/>
</dbReference>
<dbReference type="InterPro" id="IPR000847">
    <property type="entry name" value="LysR_HTH_N"/>
</dbReference>
<dbReference type="PRINTS" id="PR00039">
    <property type="entry name" value="HTHLYSR"/>
</dbReference>
<keyword evidence="2" id="KW-0805">Transcription regulation</keyword>
<sequence length="350" mass="38283">MGELMGMVFSRISTIFTGVSRGGGWETEWSAVPSFSANVQFLNFYALDEPDMNLIWLDDFLALAATGNFSRAADERHSSQPAFSRRIRALEEWIGADLFDRSTQPATLTEVGEWFAGVAQELAARVARVPGDARRVAEASSVTLRIACTHALSMTFLPRWIRSLESSITLGPVQLMSDVLQRCESLMLQSKVQFVLSHAHPDAHGALDADPYRSARIGEDMLIAVSAPNGSGEPLHQLSRKGASAVPLLLYSDESGLGRIMRAVVSRRLESQAVQPVFTAHLASVLRTMALDGRGIAWLPQTLVEEDTGQGRLVAAASSEWAVPLEIRLYRDSELLGKAANEFWSAAIRK</sequence>
<comment type="similarity">
    <text evidence="1">Belongs to the LysR transcriptional regulatory family.</text>
</comment>
<evidence type="ECO:0000256" key="4">
    <source>
        <dbReference type="ARBA" id="ARBA00023163"/>
    </source>
</evidence>
<keyword evidence="3 6" id="KW-0238">DNA-binding</keyword>
<dbReference type="Pfam" id="PF00126">
    <property type="entry name" value="HTH_1"/>
    <property type="match status" value="1"/>
</dbReference>
<gene>
    <name evidence="6" type="ORF">J2W39_002647</name>
</gene>
<evidence type="ECO:0000259" key="5">
    <source>
        <dbReference type="PROSITE" id="PS50931"/>
    </source>
</evidence>
<dbReference type="PANTHER" id="PTHR30126">
    <property type="entry name" value="HTH-TYPE TRANSCRIPTIONAL REGULATOR"/>
    <property type="match status" value="1"/>
</dbReference>
<evidence type="ECO:0000256" key="1">
    <source>
        <dbReference type="ARBA" id="ARBA00009437"/>
    </source>
</evidence>
<dbReference type="SUPFAM" id="SSF46785">
    <property type="entry name" value="Winged helix' DNA-binding domain"/>
    <property type="match status" value="1"/>
</dbReference>
<dbReference type="AlphaFoldDB" id="A0AAW8EG21"/>
<dbReference type="Gene3D" id="3.40.190.10">
    <property type="entry name" value="Periplasmic binding protein-like II"/>
    <property type="match status" value="2"/>
</dbReference>
<evidence type="ECO:0000256" key="2">
    <source>
        <dbReference type="ARBA" id="ARBA00023015"/>
    </source>
</evidence>
<dbReference type="CDD" id="cd05466">
    <property type="entry name" value="PBP2_LTTR_substrate"/>
    <property type="match status" value="1"/>
</dbReference>
<proteinExistence type="inferred from homology"/>
<dbReference type="InterPro" id="IPR036390">
    <property type="entry name" value="WH_DNA-bd_sf"/>
</dbReference>
<dbReference type="InterPro" id="IPR036388">
    <property type="entry name" value="WH-like_DNA-bd_sf"/>
</dbReference>
<dbReference type="GO" id="GO:0003700">
    <property type="term" value="F:DNA-binding transcription factor activity"/>
    <property type="evidence" value="ECO:0007669"/>
    <property type="project" value="InterPro"/>
</dbReference>
<dbReference type="InterPro" id="IPR005119">
    <property type="entry name" value="LysR_subst-bd"/>
</dbReference>
<evidence type="ECO:0000256" key="3">
    <source>
        <dbReference type="ARBA" id="ARBA00023125"/>
    </source>
</evidence>
<name>A0AAW8EG21_VARPD</name>
<feature type="domain" description="HTH lysR-type" evidence="5">
    <location>
        <begin position="52"/>
        <end position="109"/>
    </location>
</feature>
<accession>A0AAW8EG21</accession>
<dbReference type="Gene3D" id="1.10.10.10">
    <property type="entry name" value="Winged helix-like DNA-binding domain superfamily/Winged helix DNA-binding domain"/>
    <property type="match status" value="1"/>
</dbReference>
<comment type="caution">
    <text evidence="6">The sequence shown here is derived from an EMBL/GenBank/DDBJ whole genome shotgun (WGS) entry which is preliminary data.</text>
</comment>
<dbReference type="PANTHER" id="PTHR30126:SF2">
    <property type="entry name" value="HTH-TYPE TRANSCRIPTIONAL REGULATOR YJIE"/>
    <property type="match status" value="1"/>
</dbReference>
<dbReference type="Proteomes" id="UP001224845">
    <property type="component" value="Unassembled WGS sequence"/>
</dbReference>
<protein>
    <submittedName>
        <fullName evidence="6">DNA-binding transcriptional LysR family regulator</fullName>
    </submittedName>
</protein>
<organism evidence="6 7">
    <name type="scientific">Variovorax paradoxus</name>
    <dbReference type="NCBI Taxonomy" id="34073"/>
    <lineage>
        <taxon>Bacteria</taxon>
        <taxon>Pseudomonadati</taxon>
        <taxon>Pseudomonadota</taxon>
        <taxon>Betaproteobacteria</taxon>
        <taxon>Burkholderiales</taxon>
        <taxon>Comamonadaceae</taxon>
        <taxon>Variovorax</taxon>
    </lineage>
</organism>
<dbReference type="GO" id="GO:0000976">
    <property type="term" value="F:transcription cis-regulatory region binding"/>
    <property type="evidence" value="ECO:0007669"/>
    <property type="project" value="TreeGrafter"/>
</dbReference>